<evidence type="ECO:0000313" key="3">
    <source>
        <dbReference type="EMBL" id="OGD81404.1"/>
    </source>
</evidence>
<comment type="similarity">
    <text evidence="1">Belongs to the UPF0213 family.</text>
</comment>
<dbReference type="Pfam" id="PF01541">
    <property type="entry name" value="GIY-YIG"/>
    <property type="match status" value="1"/>
</dbReference>
<dbReference type="Gene3D" id="3.40.1440.10">
    <property type="entry name" value="GIY-YIG endonuclease"/>
    <property type="match status" value="1"/>
</dbReference>
<protein>
    <recommendedName>
        <fullName evidence="2">GIY-YIG domain-containing protein</fullName>
    </recommendedName>
</protein>
<gene>
    <name evidence="3" type="ORF">A2572_01230</name>
</gene>
<dbReference type="PROSITE" id="PS50164">
    <property type="entry name" value="GIY_YIG"/>
    <property type="match status" value="1"/>
</dbReference>
<sequence>MSYFYTYVIQSQNNGDLYVGWTNNLKQRLSRHNKGLVRATKPNIPWVFVYFEGCLSKEKAIEREKSLKTGFGRKYIKSRI</sequence>
<comment type="caution">
    <text evidence="3">The sequence shown here is derived from an EMBL/GenBank/DDBJ whole genome shotgun (WGS) entry which is preliminary data.</text>
</comment>
<organism evidence="3 4">
    <name type="scientific">Candidatus Collierbacteria bacterium RIFOXYD1_FULL_40_9</name>
    <dbReference type="NCBI Taxonomy" id="1817731"/>
    <lineage>
        <taxon>Bacteria</taxon>
        <taxon>Candidatus Collieribacteriota</taxon>
    </lineage>
</organism>
<dbReference type="SUPFAM" id="SSF82771">
    <property type="entry name" value="GIY-YIG endonuclease"/>
    <property type="match status" value="1"/>
</dbReference>
<feature type="domain" description="GIY-YIG" evidence="2">
    <location>
        <begin position="2"/>
        <end position="77"/>
    </location>
</feature>
<reference evidence="3 4" key="1">
    <citation type="journal article" date="2016" name="Nat. Commun.">
        <title>Thousands of microbial genomes shed light on interconnected biogeochemical processes in an aquifer system.</title>
        <authorList>
            <person name="Anantharaman K."/>
            <person name="Brown C.T."/>
            <person name="Hug L.A."/>
            <person name="Sharon I."/>
            <person name="Castelle C.J."/>
            <person name="Probst A.J."/>
            <person name="Thomas B.C."/>
            <person name="Singh A."/>
            <person name="Wilkins M.J."/>
            <person name="Karaoz U."/>
            <person name="Brodie E.L."/>
            <person name="Williams K.H."/>
            <person name="Hubbard S.S."/>
            <person name="Banfield J.F."/>
        </authorList>
    </citation>
    <scope>NUCLEOTIDE SEQUENCE [LARGE SCALE GENOMIC DNA]</scope>
</reference>
<evidence type="ECO:0000256" key="1">
    <source>
        <dbReference type="ARBA" id="ARBA00007435"/>
    </source>
</evidence>
<name>A0A1F5FPE3_9BACT</name>
<dbReference type="InterPro" id="IPR035901">
    <property type="entry name" value="GIY-YIG_endonuc_sf"/>
</dbReference>
<dbReference type="AlphaFoldDB" id="A0A1F5FPE3"/>
<dbReference type="Proteomes" id="UP000179237">
    <property type="component" value="Unassembled WGS sequence"/>
</dbReference>
<dbReference type="InterPro" id="IPR050190">
    <property type="entry name" value="UPF0213_domain"/>
</dbReference>
<accession>A0A1F5FPE3</accession>
<dbReference type="InterPro" id="IPR000305">
    <property type="entry name" value="GIY-YIG_endonuc"/>
</dbReference>
<dbReference type="PANTHER" id="PTHR34477:SF1">
    <property type="entry name" value="UPF0213 PROTEIN YHBQ"/>
    <property type="match status" value="1"/>
</dbReference>
<dbReference type="PANTHER" id="PTHR34477">
    <property type="entry name" value="UPF0213 PROTEIN YHBQ"/>
    <property type="match status" value="1"/>
</dbReference>
<evidence type="ECO:0000313" key="4">
    <source>
        <dbReference type="Proteomes" id="UP000179237"/>
    </source>
</evidence>
<dbReference type="EMBL" id="MFAQ01000045">
    <property type="protein sequence ID" value="OGD81404.1"/>
    <property type="molecule type" value="Genomic_DNA"/>
</dbReference>
<proteinExistence type="inferred from homology"/>
<dbReference type="CDD" id="cd10449">
    <property type="entry name" value="GIY-YIG_SLX1_like"/>
    <property type="match status" value="1"/>
</dbReference>
<evidence type="ECO:0000259" key="2">
    <source>
        <dbReference type="PROSITE" id="PS50164"/>
    </source>
</evidence>